<sequence>RKKQMFGFEGGRHMECSATVYLAVEYRLKLLAKDEEKLLEFVENIKRLKIEVEEANLNAKQLSKKEM</sequence>
<organism evidence="2">
    <name type="scientific">Tanacetum cinerariifolium</name>
    <name type="common">Dalmatian daisy</name>
    <name type="synonym">Chrysanthemum cinerariifolium</name>
    <dbReference type="NCBI Taxonomy" id="118510"/>
    <lineage>
        <taxon>Eukaryota</taxon>
        <taxon>Viridiplantae</taxon>
        <taxon>Streptophyta</taxon>
        <taxon>Embryophyta</taxon>
        <taxon>Tracheophyta</taxon>
        <taxon>Spermatophyta</taxon>
        <taxon>Magnoliopsida</taxon>
        <taxon>eudicotyledons</taxon>
        <taxon>Gunneridae</taxon>
        <taxon>Pentapetalae</taxon>
        <taxon>asterids</taxon>
        <taxon>campanulids</taxon>
        <taxon>Asterales</taxon>
        <taxon>Asteraceae</taxon>
        <taxon>Asteroideae</taxon>
        <taxon>Anthemideae</taxon>
        <taxon>Anthemidinae</taxon>
        <taxon>Tanacetum</taxon>
    </lineage>
</organism>
<gene>
    <name evidence="2" type="ORF">Tci_681798</name>
</gene>
<comment type="caution">
    <text evidence="2">The sequence shown here is derived from an EMBL/GenBank/DDBJ whole genome shotgun (WGS) entry which is preliminary data.</text>
</comment>
<name>A0A699KSZ8_TANCI</name>
<evidence type="ECO:0000256" key="1">
    <source>
        <dbReference type="SAM" id="Coils"/>
    </source>
</evidence>
<evidence type="ECO:0000313" key="2">
    <source>
        <dbReference type="EMBL" id="GFB09827.1"/>
    </source>
</evidence>
<proteinExistence type="predicted"/>
<dbReference type="AlphaFoldDB" id="A0A699KSZ8"/>
<dbReference type="EMBL" id="BKCJ010551567">
    <property type="protein sequence ID" value="GFB09827.1"/>
    <property type="molecule type" value="Genomic_DNA"/>
</dbReference>
<accession>A0A699KSZ8</accession>
<keyword evidence="1" id="KW-0175">Coiled coil</keyword>
<protein>
    <submittedName>
        <fullName evidence="2">Uncharacterized protein</fullName>
    </submittedName>
</protein>
<feature type="non-terminal residue" evidence="2">
    <location>
        <position position="1"/>
    </location>
</feature>
<feature type="coiled-coil region" evidence="1">
    <location>
        <begin position="31"/>
        <end position="65"/>
    </location>
</feature>
<reference evidence="2" key="1">
    <citation type="journal article" date="2019" name="Sci. Rep.">
        <title>Draft genome of Tanacetum cinerariifolium, the natural source of mosquito coil.</title>
        <authorList>
            <person name="Yamashiro T."/>
            <person name="Shiraishi A."/>
            <person name="Satake H."/>
            <person name="Nakayama K."/>
        </authorList>
    </citation>
    <scope>NUCLEOTIDE SEQUENCE</scope>
</reference>